<dbReference type="OrthoDB" id="613853at2759"/>
<dbReference type="PROSITE" id="PS50181">
    <property type="entry name" value="FBOX"/>
    <property type="match status" value="1"/>
</dbReference>
<dbReference type="InterPro" id="IPR055357">
    <property type="entry name" value="LRR_At1g61320_AtMIF1"/>
</dbReference>
<dbReference type="AlphaFoldDB" id="A0A9W7GWW4"/>
<reference evidence="2" key="1">
    <citation type="submission" date="2023-05" db="EMBL/GenBank/DDBJ databases">
        <title>Genome and transcriptome analyses reveal genes involved in the formation of fine ridges on petal epidermal cells in Hibiscus trionum.</title>
        <authorList>
            <person name="Koshimizu S."/>
            <person name="Masuda S."/>
            <person name="Ishii T."/>
            <person name="Shirasu K."/>
            <person name="Hoshino A."/>
            <person name="Arita M."/>
        </authorList>
    </citation>
    <scope>NUCLEOTIDE SEQUENCE</scope>
    <source>
        <strain evidence="2">Hamamatsu line</strain>
    </source>
</reference>
<protein>
    <recommendedName>
        <fullName evidence="1">F-box domain-containing protein</fullName>
    </recommendedName>
</protein>
<evidence type="ECO:0000313" key="3">
    <source>
        <dbReference type="Proteomes" id="UP001165190"/>
    </source>
</evidence>
<evidence type="ECO:0000259" key="1">
    <source>
        <dbReference type="PROSITE" id="PS50181"/>
    </source>
</evidence>
<organism evidence="2 3">
    <name type="scientific">Hibiscus trionum</name>
    <name type="common">Flower of an hour</name>
    <dbReference type="NCBI Taxonomy" id="183268"/>
    <lineage>
        <taxon>Eukaryota</taxon>
        <taxon>Viridiplantae</taxon>
        <taxon>Streptophyta</taxon>
        <taxon>Embryophyta</taxon>
        <taxon>Tracheophyta</taxon>
        <taxon>Spermatophyta</taxon>
        <taxon>Magnoliopsida</taxon>
        <taxon>eudicotyledons</taxon>
        <taxon>Gunneridae</taxon>
        <taxon>Pentapetalae</taxon>
        <taxon>rosids</taxon>
        <taxon>malvids</taxon>
        <taxon>Malvales</taxon>
        <taxon>Malvaceae</taxon>
        <taxon>Malvoideae</taxon>
        <taxon>Hibiscus</taxon>
    </lineage>
</organism>
<keyword evidence="3" id="KW-1185">Reference proteome</keyword>
<dbReference type="InterPro" id="IPR036047">
    <property type="entry name" value="F-box-like_dom_sf"/>
</dbReference>
<accession>A0A9W7GWW4</accession>
<dbReference type="EMBL" id="BSYR01000003">
    <property type="protein sequence ID" value="GMI65531.1"/>
    <property type="molecule type" value="Genomic_DNA"/>
</dbReference>
<feature type="domain" description="F-box" evidence="1">
    <location>
        <begin position="12"/>
        <end position="62"/>
    </location>
</feature>
<dbReference type="PANTHER" id="PTHR34145:SF68">
    <property type="entry name" value="FBD DOMAIN-CONTAINING PROTEIN"/>
    <property type="match status" value="1"/>
</dbReference>
<dbReference type="SUPFAM" id="SSF81383">
    <property type="entry name" value="F-box domain"/>
    <property type="match status" value="1"/>
</dbReference>
<name>A0A9W7GWW4_HIBTR</name>
<dbReference type="Gene3D" id="1.20.1280.50">
    <property type="match status" value="1"/>
</dbReference>
<comment type="caution">
    <text evidence="2">The sequence shown here is derived from an EMBL/GenBank/DDBJ whole genome shotgun (WGS) entry which is preliminary data.</text>
</comment>
<gene>
    <name evidence="2" type="ORF">HRI_000222400</name>
</gene>
<dbReference type="SMART" id="SM00256">
    <property type="entry name" value="FBOX"/>
    <property type="match status" value="1"/>
</dbReference>
<dbReference type="CDD" id="cd22160">
    <property type="entry name" value="F-box_AtFBL13-like"/>
    <property type="match status" value="1"/>
</dbReference>
<dbReference type="Pfam" id="PF23622">
    <property type="entry name" value="LRR_At1g61320_AtMIF1"/>
    <property type="match status" value="1"/>
</dbReference>
<dbReference type="InterPro" id="IPR053772">
    <property type="entry name" value="At1g61320/At1g61330-like"/>
</dbReference>
<dbReference type="InterPro" id="IPR053781">
    <property type="entry name" value="F-box_AtFBL13-like"/>
</dbReference>
<sequence length="493" mass="57266">MNNQGCKRVAPEDKITTLPDEILLNILSLLTVKEAVATSILSRRWRYVWTSLLRLHFRYEDVVQNDDKDNEILRQTRKAHGVYKDRCIQMVNQVLRARKGRELREFGIHYPLLESSTCHIHLWVAFAIAIGVSKLELNFSPYPFPDYICLDKNYSIPLDLFDKTKGLESFLLQLDHVFSIPTSSLNVQNRFESLRELLLKFVDLRNEHFEAILSNCTSLECLHLLRCRSLVNVKHIVPHMKLNCLEIYHCSNLKNVEIFAPNLVSFKYRGPSIYIFVKDAKQLVNLCMCSYRERENGYARVNYYGLPYMQKKDFLFGQFADYLSRLEYLMMDVGSFEVKQGFNKVSLFSNLKHLSLTCLNRSHGPDGMLCCYHTVAGFVNTSPFLHRLELHFSLAPTKNPELSRITISPHIHLKEVLVSGFSGNELARDIILSIFDFAIELEKIGITTVYLGDLSRRPYKNRNADIEVVRRCIQQLHQRLPANAQLHFLDDHF</sequence>
<dbReference type="Pfam" id="PF00646">
    <property type="entry name" value="F-box"/>
    <property type="match status" value="1"/>
</dbReference>
<dbReference type="PANTHER" id="PTHR34145">
    <property type="entry name" value="OS02G0105600 PROTEIN"/>
    <property type="match status" value="1"/>
</dbReference>
<dbReference type="InterPro" id="IPR001810">
    <property type="entry name" value="F-box_dom"/>
</dbReference>
<dbReference type="Proteomes" id="UP001165190">
    <property type="component" value="Unassembled WGS sequence"/>
</dbReference>
<dbReference type="InterPro" id="IPR032675">
    <property type="entry name" value="LRR_dom_sf"/>
</dbReference>
<dbReference type="SUPFAM" id="SSF52058">
    <property type="entry name" value="L domain-like"/>
    <property type="match status" value="1"/>
</dbReference>
<evidence type="ECO:0000313" key="2">
    <source>
        <dbReference type="EMBL" id="GMI65531.1"/>
    </source>
</evidence>
<dbReference type="Gene3D" id="3.80.10.10">
    <property type="entry name" value="Ribonuclease Inhibitor"/>
    <property type="match status" value="1"/>
</dbReference>
<proteinExistence type="predicted"/>